<proteinExistence type="predicted"/>
<dbReference type="Proteomes" id="UP000637788">
    <property type="component" value="Unassembled WGS sequence"/>
</dbReference>
<feature type="domain" description="DUF397" evidence="2">
    <location>
        <begin position="11"/>
        <end position="30"/>
    </location>
</feature>
<feature type="compositionally biased region" description="Polar residues" evidence="1">
    <location>
        <begin position="1"/>
        <end position="21"/>
    </location>
</feature>
<feature type="domain" description="DUF397" evidence="2">
    <location>
        <begin position="34"/>
        <end position="86"/>
    </location>
</feature>
<reference evidence="3" key="2">
    <citation type="submission" date="2020-09" db="EMBL/GenBank/DDBJ databases">
        <authorList>
            <person name="Sun Q."/>
            <person name="Ohkuma M."/>
        </authorList>
    </citation>
    <scope>NUCLEOTIDE SEQUENCE</scope>
    <source>
        <strain evidence="3">JCM 3035</strain>
    </source>
</reference>
<reference evidence="3" key="1">
    <citation type="journal article" date="2014" name="Int. J. Syst. Evol. Microbiol.">
        <title>Complete genome sequence of Corynebacterium casei LMG S-19264T (=DSM 44701T), isolated from a smear-ripened cheese.</title>
        <authorList>
            <consortium name="US DOE Joint Genome Institute (JGI-PGF)"/>
            <person name="Walter F."/>
            <person name="Albersmeier A."/>
            <person name="Kalinowski J."/>
            <person name="Ruckert C."/>
        </authorList>
    </citation>
    <scope>NUCLEOTIDE SEQUENCE</scope>
    <source>
        <strain evidence="3">JCM 3035</strain>
    </source>
</reference>
<accession>A0A917QK47</accession>
<sequence length="95" mass="10287">MEDNSMPTGIQWRKSSYSSDQGGECVECAPLGPLAWRKSTYSGDQGGDCLEVAETPRTTLAVRDSKNPTGPHLTFAPATFTTFIDWTRNATTAAE</sequence>
<evidence type="ECO:0000259" key="2">
    <source>
        <dbReference type="Pfam" id="PF04149"/>
    </source>
</evidence>
<evidence type="ECO:0000313" key="4">
    <source>
        <dbReference type="Proteomes" id="UP000637788"/>
    </source>
</evidence>
<dbReference type="RefSeq" id="WP_189320976.1">
    <property type="nucleotide sequence ID" value="NZ_BMPQ01000003.1"/>
</dbReference>
<evidence type="ECO:0000256" key="1">
    <source>
        <dbReference type="SAM" id="MobiDB-lite"/>
    </source>
</evidence>
<protein>
    <submittedName>
        <fullName evidence="3">Toxin</fullName>
    </submittedName>
</protein>
<dbReference type="EMBL" id="BMPQ01000003">
    <property type="protein sequence ID" value="GGK54418.1"/>
    <property type="molecule type" value="Genomic_DNA"/>
</dbReference>
<dbReference type="AlphaFoldDB" id="A0A917QK47"/>
<comment type="caution">
    <text evidence="3">The sequence shown here is derived from an EMBL/GenBank/DDBJ whole genome shotgun (WGS) entry which is preliminary data.</text>
</comment>
<gene>
    <name evidence="3" type="ORF">GCM10010094_13580</name>
</gene>
<evidence type="ECO:0000313" key="3">
    <source>
        <dbReference type="EMBL" id="GGK54418.1"/>
    </source>
</evidence>
<dbReference type="InterPro" id="IPR007278">
    <property type="entry name" value="DUF397"/>
</dbReference>
<keyword evidence="4" id="KW-1185">Reference proteome</keyword>
<organism evidence="3 4">
    <name type="scientific">Streptomyces flaveus</name>
    <dbReference type="NCBI Taxonomy" id="66370"/>
    <lineage>
        <taxon>Bacteria</taxon>
        <taxon>Bacillati</taxon>
        <taxon>Actinomycetota</taxon>
        <taxon>Actinomycetes</taxon>
        <taxon>Kitasatosporales</taxon>
        <taxon>Streptomycetaceae</taxon>
        <taxon>Streptomyces</taxon>
        <taxon>Streptomyces aurantiacus group</taxon>
    </lineage>
</organism>
<feature type="region of interest" description="Disordered" evidence="1">
    <location>
        <begin position="1"/>
        <end position="22"/>
    </location>
</feature>
<dbReference type="Pfam" id="PF04149">
    <property type="entry name" value="DUF397"/>
    <property type="match status" value="2"/>
</dbReference>
<name>A0A917QK47_9ACTN</name>